<protein>
    <recommendedName>
        <fullName evidence="3">NADH:ubiquinone oxidoreductase intermediate-associated protein 30 domain-containing protein</fullName>
    </recommendedName>
</protein>
<accession>A0A9W7G5E0</accession>
<comment type="similarity">
    <text evidence="1">Belongs to the CIA30 family.</text>
</comment>
<dbReference type="InterPro" id="IPR013857">
    <property type="entry name" value="NADH-UbQ_OxRdtase-assoc_prot30"/>
</dbReference>
<feature type="domain" description="NADH:ubiquinone oxidoreductase intermediate-associated protein 30" evidence="3">
    <location>
        <begin position="57"/>
        <end position="212"/>
    </location>
</feature>
<dbReference type="GO" id="GO:0051082">
    <property type="term" value="F:unfolded protein binding"/>
    <property type="evidence" value="ECO:0007669"/>
    <property type="project" value="TreeGrafter"/>
</dbReference>
<dbReference type="GO" id="GO:0010257">
    <property type="term" value="P:NADH dehydrogenase complex assembly"/>
    <property type="evidence" value="ECO:0007669"/>
    <property type="project" value="TreeGrafter"/>
</dbReference>
<keyword evidence="2" id="KW-0732">Signal</keyword>
<dbReference type="OrthoDB" id="426386at2759"/>
<dbReference type="Proteomes" id="UP001165065">
    <property type="component" value="Unassembled WGS sequence"/>
</dbReference>
<dbReference type="SUPFAM" id="SSF49785">
    <property type="entry name" value="Galactose-binding domain-like"/>
    <property type="match status" value="1"/>
</dbReference>
<proteinExistence type="inferred from homology"/>
<reference evidence="5" key="1">
    <citation type="journal article" date="2023" name="Commun. Biol.">
        <title>Genome analysis of Parmales, the sister group of diatoms, reveals the evolutionary specialization of diatoms from phago-mixotrophs to photoautotrophs.</title>
        <authorList>
            <person name="Ban H."/>
            <person name="Sato S."/>
            <person name="Yoshikawa S."/>
            <person name="Yamada K."/>
            <person name="Nakamura Y."/>
            <person name="Ichinomiya M."/>
            <person name="Sato N."/>
            <person name="Blanc-Mathieu R."/>
            <person name="Endo H."/>
            <person name="Kuwata A."/>
            <person name="Ogata H."/>
        </authorList>
    </citation>
    <scope>NUCLEOTIDE SEQUENCE [LARGE SCALE GENOMIC DNA]</scope>
</reference>
<feature type="signal peptide" evidence="2">
    <location>
        <begin position="1"/>
        <end position="23"/>
    </location>
</feature>
<dbReference type="PANTHER" id="PTHR13194:SF19">
    <property type="entry name" value="NAD(P)-BINDING ROSSMANN-FOLD SUPERFAMILY PROTEIN"/>
    <property type="match status" value="1"/>
</dbReference>
<evidence type="ECO:0000259" key="3">
    <source>
        <dbReference type="Pfam" id="PF08547"/>
    </source>
</evidence>
<gene>
    <name evidence="4" type="ORF">TrCOL_g11454</name>
</gene>
<keyword evidence="5" id="KW-1185">Reference proteome</keyword>
<dbReference type="AlphaFoldDB" id="A0A9W7G5E0"/>
<dbReference type="InterPro" id="IPR039131">
    <property type="entry name" value="NDUFAF1"/>
</dbReference>
<comment type="caution">
    <text evidence="4">The sequence shown here is derived from an EMBL/GenBank/DDBJ whole genome shotgun (WGS) entry which is preliminary data.</text>
</comment>
<evidence type="ECO:0000256" key="1">
    <source>
        <dbReference type="ARBA" id="ARBA00007884"/>
    </source>
</evidence>
<feature type="chain" id="PRO_5040964768" description="NADH:ubiquinone oxidoreductase intermediate-associated protein 30 domain-containing protein" evidence="2">
    <location>
        <begin position="24"/>
        <end position="218"/>
    </location>
</feature>
<name>A0A9W7G5E0_9STRA</name>
<dbReference type="Pfam" id="PF08547">
    <property type="entry name" value="CIA30"/>
    <property type="match status" value="1"/>
</dbReference>
<dbReference type="EMBL" id="BRYA01000799">
    <property type="protein sequence ID" value="GMI32838.1"/>
    <property type="molecule type" value="Genomic_DNA"/>
</dbReference>
<dbReference type="PANTHER" id="PTHR13194">
    <property type="entry name" value="COMPLEX I INTERMEDIATE-ASSOCIATED PROTEIN 30"/>
    <property type="match status" value="1"/>
</dbReference>
<sequence length="218" mass="23851">MRVVVAHLIALVLLLSLTCSIDALRILSGIKQAIYFNSPFRRVKKMNVGDSLTNIYPKSINKFGPLDDVVMGGSSSSKFANGVWSGTIVTASGGFCGIRSLNFDLDASSYKGFEVTVRGGDGQRFKFITRDSGEWNGVAWTWEFDTSSSPSSVTKVRLPFSEARPTKFARTVPNAELDKSKLTTVQFTLSKFAFDGQLNPKFNGDGTFNLSIDSISLY</sequence>
<evidence type="ECO:0000313" key="4">
    <source>
        <dbReference type="EMBL" id="GMI32838.1"/>
    </source>
</evidence>
<organism evidence="4 5">
    <name type="scientific">Triparma columacea</name>
    <dbReference type="NCBI Taxonomy" id="722753"/>
    <lineage>
        <taxon>Eukaryota</taxon>
        <taxon>Sar</taxon>
        <taxon>Stramenopiles</taxon>
        <taxon>Ochrophyta</taxon>
        <taxon>Bolidophyceae</taxon>
        <taxon>Parmales</taxon>
        <taxon>Triparmaceae</taxon>
        <taxon>Triparma</taxon>
    </lineage>
</organism>
<dbReference type="InterPro" id="IPR008979">
    <property type="entry name" value="Galactose-bd-like_sf"/>
</dbReference>
<evidence type="ECO:0000256" key="2">
    <source>
        <dbReference type="SAM" id="SignalP"/>
    </source>
</evidence>
<evidence type="ECO:0000313" key="5">
    <source>
        <dbReference type="Proteomes" id="UP001165065"/>
    </source>
</evidence>